<evidence type="ECO:0000313" key="4">
    <source>
        <dbReference type="EMBL" id="MFC7670989.1"/>
    </source>
</evidence>
<reference evidence="5" key="1">
    <citation type="journal article" date="2019" name="Int. J. Syst. Evol. Microbiol.">
        <title>The Global Catalogue of Microorganisms (GCM) 10K type strain sequencing project: providing services to taxonomists for standard genome sequencing and annotation.</title>
        <authorList>
            <consortium name="The Broad Institute Genomics Platform"/>
            <consortium name="The Broad Institute Genome Sequencing Center for Infectious Disease"/>
            <person name="Wu L."/>
            <person name="Ma J."/>
        </authorList>
    </citation>
    <scope>NUCLEOTIDE SEQUENCE [LARGE SCALE GENOMIC DNA]</scope>
    <source>
        <strain evidence="5">JCM 19635</strain>
    </source>
</reference>
<gene>
    <name evidence="4" type="ORF">ACFQT0_29040</name>
</gene>
<feature type="signal peptide" evidence="2">
    <location>
        <begin position="1"/>
        <end position="20"/>
    </location>
</feature>
<dbReference type="RefSeq" id="WP_380206823.1">
    <property type="nucleotide sequence ID" value="NZ_JBHTEK010000005.1"/>
</dbReference>
<dbReference type="Proteomes" id="UP001596513">
    <property type="component" value="Unassembled WGS sequence"/>
</dbReference>
<keyword evidence="5" id="KW-1185">Reference proteome</keyword>
<dbReference type="EMBL" id="JBHTEK010000005">
    <property type="protein sequence ID" value="MFC7670989.1"/>
    <property type="molecule type" value="Genomic_DNA"/>
</dbReference>
<feature type="domain" description="L,D-transpeptidase scaffold" evidence="3">
    <location>
        <begin position="67"/>
        <end position="176"/>
    </location>
</feature>
<evidence type="ECO:0000256" key="2">
    <source>
        <dbReference type="SAM" id="SignalP"/>
    </source>
</evidence>
<proteinExistence type="predicted"/>
<dbReference type="Pfam" id="PF20142">
    <property type="entry name" value="Scaffold"/>
    <property type="match status" value="1"/>
</dbReference>
<sequence length="251" mass="26968">MSACLLLVVALSLVAPALWPASGQSAGVQQQPMRTLAAADSVAERIKARFDTAARSTGFGALAEPTQAASFYSRRNFQPAWTAGAQPNATGQAALSLLAQAADYGLQPQRYHSATLQALADSLGLPAPLPVQVDRQARFDVLLTDGLLRFVRHLRRGQLHAQVASPWNGKATRFSPRRGWLRRRPRLNSRWPCCAASPSTASTNSCKKPWPAGGKNRPDPPLRPGSGKPSSWPSIWSAGAGRPFPTPNTCW</sequence>
<comment type="caution">
    <text evidence="4">The sequence shown here is derived from an EMBL/GenBank/DDBJ whole genome shotgun (WGS) entry which is preliminary data.</text>
</comment>
<feature type="compositionally biased region" description="Polar residues" evidence="1">
    <location>
        <begin position="197"/>
        <end position="206"/>
    </location>
</feature>
<organism evidence="4 5">
    <name type="scientific">Hymenobacter humi</name>
    <dbReference type="NCBI Taxonomy" id="1411620"/>
    <lineage>
        <taxon>Bacteria</taxon>
        <taxon>Pseudomonadati</taxon>
        <taxon>Bacteroidota</taxon>
        <taxon>Cytophagia</taxon>
        <taxon>Cytophagales</taxon>
        <taxon>Hymenobacteraceae</taxon>
        <taxon>Hymenobacter</taxon>
    </lineage>
</organism>
<evidence type="ECO:0000259" key="3">
    <source>
        <dbReference type="Pfam" id="PF20142"/>
    </source>
</evidence>
<evidence type="ECO:0000313" key="5">
    <source>
        <dbReference type="Proteomes" id="UP001596513"/>
    </source>
</evidence>
<feature type="region of interest" description="Disordered" evidence="1">
    <location>
        <begin position="196"/>
        <end position="251"/>
    </location>
</feature>
<name>A0ABW2UD98_9BACT</name>
<accession>A0ABW2UD98</accession>
<evidence type="ECO:0000256" key="1">
    <source>
        <dbReference type="SAM" id="MobiDB-lite"/>
    </source>
</evidence>
<feature type="chain" id="PRO_5045732514" description="L,D-transpeptidase scaffold domain-containing protein" evidence="2">
    <location>
        <begin position="21"/>
        <end position="251"/>
    </location>
</feature>
<protein>
    <recommendedName>
        <fullName evidence="3">L,D-transpeptidase scaffold domain-containing protein</fullName>
    </recommendedName>
</protein>
<dbReference type="InterPro" id="IPR045380">
    <property type="entry name" value="LD_TPept_scaffold_dom"/>
</dbReference>
<keyword evidence="2" id="KW-0732">Signal</keyword>